<dbReference type="Proteomes" id="UP000252914">
    <property type="component" value="Unassembled WGS sequence"/>
</dbReference>
<protein>
    <submittedName>
        <fullName evidence="2">Uncharacterized protein</fullName>
    </submittedName>
</protein>
<dbReference type="RefSeq" id="WP_114024977.1">
    <property type="nucleotide sequence ID" value="NZ_QOIN01000061.1"/>
</dbReference>
<sequence length="211" mass="22243">MDPLVEGLKRVRVVAGLVTALGVYTVVAGGFSLEEALENVVVASLVLLVVTPLTVGVLLMVWRSGGPIRPLRGSLWGSLILLLRFVGTALLTFTVLRVAPTSGLFVLLLGPLGLWLLAFLGCAAVRLNANFFGTAAVHRALPPVLATVTAWLTAVPDLVTGDLHGLGLRLGVVFILGAPVTVTALGLLETRRLRRHHGVRLRSHPLAPGAR</sequence>
<accession>A0A367EGD0</accession>
<keyword evidence="3" id="KW-1185">Reference proteome</keyword>
<keyword evidence="1" id="KW-1133">Transmembrane helix</keyword>
<feature type="transmembrane region" description="Helical" evidence="1">
    <location>
        <begin position="12"/>
        <end position="33"/>
    </location>
</feature>
<name>A0A367EGD0_9ACTN</name>
<comment type="caution">
    <text evidence="2">The sequence shown here is derived from an EMBL/GenBank/DDBJ whole genome shotgun (WGS) entry which is preliminary data.</text>
</comment>
<evidence type="ECO:0000313" key="2">
    <source>
        <dbReference type="EMBL" id="RCG16270.1"/>
    </source>
</evidence>
<proteinExistence type="predicted"/>
<organism evidence="2 3">
    <name type="scientific">Streptomyces diacarni</name>
    <dbReference type="NCBI Taxonomy" id="2800381"/>
    <lineage>
        <taxon>Bacteria</taxon>
        <taxon>Bacillati</taxon>
        <taxon>Actinomycetota</taxon>
        <taxon>Actinomycetes</taxon>
        <taxon>Kitasatosporales</taxon>
        <taxon>Streptomycetaceae</taxon>
        <taxon>Streptomyces</taxon>
    </lineage>
</organism>
<evidence type="ECO:0000256" key="1">
    <source>
        <dbReference type="SAM" id="Phobius"/>
    </source>
</evidence>
<dbReference type="AlphaFoldDB" id="A0A367EGD0"/>
<feature type="transmembrane region" description="Helical" evidence="1">
    <location>
        <begin position="136"/>
        <end position="154"/>
    </location>
</feature>
<keyword evidence="1" id="KW-0812">Transmembrane</keyword>
<feature type="transmembrane region" description="Helical" evidence="1">
    <location>
        <begin position="39"/>
        <end position="62"/>
    </location>
</feature>
<gene>
    <name evidence="2" type="ORF">DTL70_29025</name>
</gene>
<evidence type="ECO:0000313" key="3">
    <source>
        <dbReference type="Proteomes" id="UP000252914"/>
    </source>
</evidence>
<feature type="transmembrane region" description="Helical" evidence="1">
    <location>
        <begin position="102"/>
        <end position="124"/>
    </location>
</feature>
<keyword evidence="1" id="KW-0472">Membrane</keyword>
<reference evidence="2 3" key="1">
    <citation type="submission" date="2018-06" db="EMBL/GenBank/DDBJ databases">
        <title>Streptomyces reniochalinae sp. nov. and Streptomyces diacarnus sp. nov. from marine sponges.</title>
        <authorList>
            <person name="Li L."/>
        </authorList>
    </citation>
    <scope>NUCLEOTIDE SEQUENCE [LARGE SCALE GENOMIC DNA]</scope>
    <source>
        <strain evidence="2 3">LHW51701</strain>
    </source>
</reference>
<feature type="transmembrane region" description="Helical" evidence="1">
    <location>
        <begin position="74"/>
        <end position="96"/>
    </location>
</feature>
<feature type="transmembrane region" description="Helical" evidence="1">
    <location>
        <begin position="166"/>
        <end position="188"/>
    </location>
</feature>
<dbReference type="EMBL" id="QOIN01000061">
    <property type="protein sequence ID" value="RCG16270.1"/>
    <property type="molecule type" value="Genomic_DNA"/>
</dbReference>